<dbReference type="AlphaFoldDB" id="A0A5B7CTF2"/>
<protein>
    <submittedName>
        <fullName evidence="1">Uncharacterized protein</fullName>
    </submittedName>
</protein>
<name>A0A5B7CTF2_PORTR</name>
<keyword evidence="2" id="KW-1185">Reference proteome</keyword>
<reference evidence="1 2" key="1">
    <citation type="submission" date="2019-05" db="EMBL/GenBank/DDBJ databases">
        <title>Another draft genome of Portunus trituberculatus and its Hox gene families provides insights of decapod evolution.</title>
        <authorList>
            <person name="Jeong J.-H."/>
            <person name="Song I."/>
            <person name="Kim S."/>
            <person name="Choi T."/>
            <person name="Kim D."/>
            <person name="Ryu S."/>
            <person name="Kim W."/>
        </authorList>
    </citation>
    <scope>NUCLEOTIDE SEQUENCE [LARGE SCALE GENOMIC DNA]</scope>
    <source>
        <tissue evidence="1">Muscle</tissue>
    </source>
</reference>
<gene>
    <name evidence="1" type="ORF">E2C01_005405</name>
</gene>
<comment type="caution">
    <text evidence="1">The sequence shown here is derived from an EMBL/GenBank/DDBJ whole genome shotgun (WGS) entry which is preliminary data.</text>
</comment>
<organism evidence="1 2">
    <name type="scientific">Portunus trituberculatus</name>
    <name type="common">Swimming crab</name>
    <name type="synonym">Neptunus trituberculatus</name>
    <dbReference type="NCBI Taxonomy" id="210409"/>
    <lineage>
        <taxon>Eukaryota</taxon>
        <taxon>Metazoa</taxon>
        <taxon>Ecdysozoa</taxon>
        <taxon>Arthropoda</taxon>
        <taxon>Crustacea</taxon>
        <taxon>Multicrustacea</taxon>
        <taxon>Malacostraca</taxon>
        <taxon>Eumalacostraca</taxon>
        <taxon>Eucarida</taxon>
        <taxon>Decapoda</taxon>
        <taxon>Pleocyemata</taxon>
        <taxon>Brachyura</taxon>
        <taxon>Eubrachyura</taxon>
        <taxon>Portunoidea</taxon>
        <taxon>Portunidae</taxon>
        <taxon>Portuninae</taxon>
        <taxon>Portunus</taxon>
    </lineage>
</organism>
<dbReference type="Proteomes" id="UP000324222">
    <property type="component" value="Unassembled WGS sequence"/>
</dbReference>
<accession>A0A5B7CTF2</accession>
<evidence type="ECO:0000313" key="1">
    <source>
        <dbReference type="EMBL" id="MPC12700.1"/>
    </source>
</evidence>
<sequence length="94" mass="10235">MAWYRCGEGFKVSIAASGSRCWGRHLQLDRPGAEVGYTIFPLFIPPLILGFRPVTSRAAGQGSRAGGPMTSSAHRFPPAQLALFAIFSVMYKVF</sequence>
<dbReference type="EMBL" id="VSRR010000231">
    <property type="protein sequence ID" value="MPC12700.1"/>
    <property type="molecule type" value="Genomic_DNA"/>
</dbReference>
<evidence type="ECO:0000313" key="2">
    <source>
        <dbReference type="Proteomes" id="UP000324222"/>
    </source>
</evidence>
<proteinExistence type="predicted"/>